<proteinExistence type="predicted"/>
<feature type="region of interest" description="Disordered" evidence="1">
    <location>
        <begin position="180"/>
        <end position="199"/>
    </location>
</feature>
<comment type="caution">
    <text evidence="2">The sequence shown here is derived from an EMBL/GenBank/DDBJ whole genome shotgun (WGS) entry which is preliminary data.</text>
</comment>
<sequence>MARSPAIPAGAPPPPTPARRTHRKAAPSVPDPDAMRLAIQSATGGKIYQWEQEARKEAQAASAASTTEEPLPSAGGARRHSRSDGAPPTPRQKPVKAATVAPKEPASDSNVAAAPSRETSTPAGAVGPKRHTVSKLQNVEEPTAPTSADKKQPIPAARRWHKEDITAKTVTGHLMRVSVWRQQSRPSETASSPPQLQIW</sequence>
<evidence type="ECO:0000313" key="2">
    <source>
        <dbReference type="EMBL" id="KAJ3180302.1"/>
    </source>
</evidence>
<accession>A0AAD5TML3</accession>
<evidence type="ECO:0000256" key="1">
    <source>
        <dbReference type="SAM" id="MobiDB-lite"/>
    </source>
</evidence>
<keyword evidence="3" id="KW-1185">Reference proteome</keyword>
<dbReference type="EMBL" id="JADGJQ010000017">
    <property type="protein sequence ID" value="KAJ3180302.1"/>
    <property type="molecule type" value="Genomic_DNA"/>
</dbReference>
<organism evidence="2 3">
    <name type="scientific">Geranomyces variabilis</name>
    <dbReference type="NCBI Taxonomy" id="109894"/>
    <lineage>
        <taxon>Eukaryota</taxon>
        <taxon>Fungi</taxon>
        <taxon>Fungi incertae sedis</taxon>
        <taxon>Chytridiomycota</taxon>
        <taxon>Chytridiomycota incertae sedis</taxon>
        <taxon>Chytridiomycetes</taxon>
        <taxon>Spizellomycetales</taxon>
        <taxon>Powellomycetaceae</taxon>
        <taxon>Geranomyces</taxon>
    </lineage>
</organism>
<evidence type="ECO:0000313" key="3">
    <source>
        <dbReference type="Proteomes" id="UP001212152"/>
    </source>
</evidence>
<dbReference type="AlphaFoldDB" id="A0AAD5TML3"/>
<gene>
    <name evidence="2" type="ORF">HDU87_002181</name>
</gene>
<feature type="compositionally biased region" description="Low complexity" evidence="1">
    <location>
        <begin position="59"/>
        <end position="69"/>
    </location>
</feature>
<feature type="region of interest" description="Disordered" evidence="1">
    <location>
        <begin position="1"/>
        <end position="166"/>
    </location>
</feature>
<name>A0AAD5TML3_9FUNG</name>
<protein>
    <submittedName>
        <fullName evidence="2">Uncharacterized protein</fullName>
    </submittedName>
</protein>
<dbReference type="Proteomes" id="UP001212152">
    <property type="component" value="Unassembled WGS sequence"/>
</dbReference>
<reference evidence="2" key="1">
    <citation type="submission" date="2020-05" db="EMBL/GenBank/DDBJ databases">
        <title>Phylogenomic resolution of chytrid fungi.</title>
        <authorList>
            <person name="Stajich J.E."/>
            <person name="Amses K."/>
            <person name="Simmons R."/>
            <person name="Seto K."/>
            <person name="Myers J."/>
            <person name="Bonds A."/>
            <person name="Quandt C.A."/>
            <person name="Barry K."/>
            <person name="Liu P."/>
            <person name="Grigoriev I."/>
            <person name="Longcore J.E."/>
            <person name="James T.Y."/>
        </authorList>
    </citation>
    <scope>NUCLEOTIDE SEQUENCE</scope>
    <source>
        <strain evidence="2">JEL0379</strain>
    </source>
</reference>